<dbReference type="GO" id="GO:0016903">
    <property type="term" value="F:oxidoreductase activity, acting on the aldehyde or oxo group of donors"/>
    <property type="evidence" value="ECO:0007669"/>
    <property type="project" value="InterPro"/>
</dbReference>
<dbReference type="PANTHER" id="PTHR42730">
    <property type="entry name" value="2-OXOGLUTARATE SYNTHASE SUBUNIT KORC"/>
    <property type="match status" value="1"/>
</dbReference>
<dbReference type="AlphaFoldDB" id="A0A0G1MIV3"/>
<feature type="domain" description="Pyruvate/ketoisovalerate oxidoreductase catalytic" evidence="2">
    <location>
        <begin position="12"/>
        <end position="175"/>
    </location>
</feature>
<dbReference type="InterPro" id="IPR002869">
    <property type="entry name" value="Pyrv_flavodox_OxRed_cen"/>
</dbReference>
<reference evidence="3 4" key="1">
    <citation type="journal article" date="2015" name="Nature">
        <title>rRNA introns, odd ribosomes, and small enigmatic genomes across a large radiation of phyla.</title>
        <authorList>
            <person name="Brown C.T."/>
            <person name="Hug L.A."/>
            <person name="Thomas B.C."/>
            <person name="Sharon I."/>
            <person name="Castelle C.J."/>
            <person name="Singh A."/>
            <person name="Wilkins M.J."/>
            <person name="Williams K.H."/>
            <person name="Banfield J.F."/>
        </authorList>
    </citation>
    <scope>NUCLEOTIDE SEQUENCE [LARGE SCALE GENOMIC DNA]</scope>
</reference>
<name>A0A0G1MIV3_9BACT</name>
<dbReference type="PANTHER" id="PTHR42730:SF1">
    <property type="entry name" value="2-OXOGLUTARATE SYNTHASE SUBUNIT KORC"/>
    <property type="match status" value="1"/>
</dbReference>
<proteinExistence type="predicted"/>
<accession>A0A0G1MIV3</accession>
<keyword evidence="1" id="KW-0560">Oxidoreductase</keyword>
<dbReference type="InterPro" id="IPR052554">
    <property type="entry name" value="2-oxoglutarate_synth_KorC"/>
</dbReference>
<gene>
    <name evidence="3" type="ORF">UW78_C0026G0015</name>
</gene>
<evidence type="ECO:0000313" key="3">
    <source>
        <dbReference type="EMBL" id="KKT80757.1"/>
    </source>
</evidence>
<dbReference type="Gene3D" id="3.40.920.10">
    <property type="entry name" value="Pyruvate-ferredoxin oxidoreductase, PFOR, domain III"/>
    <property type="match status" value="1"/>
</dbReference>
<dbReference type="PATRIC" id="fig|1618610.3.peg.729"/>
<evidence type="ECO:0000313" key="4">
    <source>
        <dbReference type="Proteomes" id="UP000034595"/>
    </source>
</evidence>
<evidence type="ECO:0000259" key="2">
    <source>
        <dbReference type="Pfam" id="PF01558"/>
    </source>
</evidence>
<evidence type="ECO:0000256" key="1">
    <source>
        <dbReference type="ARBA" id="ARBA00023002"/>
    </source>
</evidence>
<dbReference type="EMBL" id="LCJQ01000026">
    <property type="protein sequence ID" value="KKT80757.1"/>
    <property type="molecule type" value="Genomic_DNA"/>
</dbReference>
<dbReference type="Pfam" id="PF01558">
    <property type="entry name" value="POR"/>
    <property type="match status" value="1"/>
</dbReference>
<comment type="caution">
    <text evidence="3">The sequence shown here is derived from an EMBL/GenBank/DDBJ whole genome shotgun (WGS) entry which is preliminary data.</text>
</comment>
<dbReference type="InterPro" id="IPR019752">
    <property type="entry name" value="Pyrv/ketoisovalerate_OxRed_cat"/>
</dbReference>
<organism evidence="3 4">
    <name type="scientific">Candidatus Azambacteria bacterium GW2011_GWA1_44_9</name>
    <dbReference type="NCBI Taxonomy" id="1618610"/>
    <lineage>
        <taxon>Bacteria</taxon>
        <taxon>Candidatus Azamiibacteriota</taxon>
    </lineage>
</organism>
<sequence>MNIYSLKIGGAAGQGIKSAGAMLSKVTTRSGFHIYTYTEYPSLIRGGHNVIQLLISKEPVLSPSQKINLLVALNQETLDLHLGEIVPGGAILCDCDAGFDKSKAGADINELGVPLSKLAEESGGGELAQNTVAIGAVVAFLGGSLKILKDLIEEEFAGKDSQLIASNQAAAGAGFAFIQSHFSDKIQDILKPMDKIDPKIVVDGNDAISIGAVSSWIYF</sequence>
<protein>
    <submittedName>
        <fullName evidence="3">2-oxoglutarate ferredoxin oxidoreductase alpha subunit</fullName>
    </submittedName>
</protein>
<dbReference type="Proteomes" id="UP000034595">
    <property type="component" value="Unassembled WGS sequence"/>
</dbReference>
<dbReference type="SUPFAM" id="SSF53323">
    <property type="entry name" value="Pyruvate-ferredoxin oxidoreductase, PFOR, domain III"/>
    <property type="match status" value="1"/>
</dbReference>